<name>A0AAP8MUJ7_9VIBR</name>
<sequence>MNRDTRKQILTTMAFYNKKGIPFRAKQMKRLMMILEDIFEHEAYLGEQLSRIGRKQIIGYWKRTQHESKQTRKEKYAILALFFNTAQLAGKVPKPH</sequence>
<evidence type="ECO:0000313" key="2">
    <source>
        <dbReference type="Proteomes" id="UP000235611"/>
    </source>
</evidence>
<dbReference type="AlphaFoldDB" id="A0AAP8MUJ7"/>
<dbReference type="EMBL" id="MDBO01000109">
    <property type="protein sequence ID" value="PMP07298.1"/>
    <property type="molecule type" value="Genomic_DNA"/>
</dbReference>
<organism evidence="1 2">
    <name type="scientific">Vibrio breoganii</name>
    <dbReference type="NCBI Taxonomy" id="553239"/>
    <lineage>
        <taxon>Bacteria</taxon>
        <taxon>Pseudomonadati</taxon>
        <taxon>Pseudomonadota</taxon>
        <taxon>Gammaproteobacteria</taxon>
        <taxon>Vibrionales</taxon>
        <taxon>Vibrionaceae</taxon>
        <taxon>Vibrio</taxon>
    </lineage>
</organism>
<accession>A0AAP8MUJ7</accession>
<gene>
    <name evidence="1" type="ORF">BCS93_03635</name>
</gene>
<comment type="caution">
    <text evidence="1">The sequence shown here is derived from an EMBL/GenBank/DDBJ whole genome shotgun (WGS) entry which is preliminary data.</text>
</comment>
<proteinExistence type="predicted"/>
<reference evidence="2" key="1">
    <citation type="submission" date="2016-07" db="EMBL/GenBank/DDBJ databases">
        <title>Nontailed viruses are major unrecognized killers of bacteria in the ocean.</title>
        <authorList>
            <person name="Kauffman K."/>
            <person name="Hussain F."/>
            <person name="Yang J."/>
            <person name="Arevalo P."/>
            <person name="Brown J."/>
            <person name="Cutler M."/>
            <person name="Kelly L."/>
            <person name="Polz M.F."/>
        </authorList>
    </citation>
    <scope>NUCLEOTIDE SEQUENCE [LARGE SCALE GENOMIC DNA]</scope>
    <source>
        <strain evidence="2">10N.222.49.A5</strain>
    </source>
</reference>
<protein>
    <submittedName>
        <fullName evidence="1">Uncharacterized protein</fullName>
    </submittedName>
</protein>
<dbReference type="RefSeq" id="WP_065599572.1">
    <property type="nucleotide sequence ID" value="NZ_MAKG01000429.1"/>
</dbReference>
<dbReference type="Proteomes" id="UP000235611">
    <property type="component" value="Unassembled WGS sequence"/>
</dbReference>
<evidence type="ECO:0000313" key="1">
    <source>
        <dbReference type="EMBL" id="PMP07298.1"/>
    </source>
</evidence>